<dbReference type="Proteomes" id="UP001479436">
    <property type="component" value="Unassembled WGS sequence"/>
</dbReference>
<dbReference type="EMBL" id="JASJQH010000218">
    <property type="protein sequence ID" value="KAK9765855.1"/>
    <property type="molecule type" value="Genomic_DNA"/>
</dbReference>
<reference evidence="1 2" key="1">
    <citation type="submission" date="2023-04" db="EMBL/GenBank/DDBJ databases">
        <title>Genome of Basidiobolus ranarum AG-B5.</title>
        <authorList>
            <person name="Stajich J.E."/>
            <person name="Carter-House D."/>
            <person name="Gryganskyi A."/>
        </authorList>
    </citation>
    <scope>NUCLEOTIDE SEQUENCE [LARGE SCALE GENOMIC DNA]</scope>
    <source>
        <strain evidence="1 2">AG-B5</strain>
    </source>
</reference>
<gene>
    <name evidence="1" type="ORF">K7432_005493</name>
</gene>
<evidence type="ECO:0000313" key="1">
    <source>
        <dbReference type="EMBL" id="KAK9765855.1"/>
    </source>
</evidence>
<comment type="caution">
    <text evidence="1">The sequence shown here is derived from an EMBL/GenBank/DDBJ whole genome shotgun (WGS) entry which is preliminary data.</text>
</comment>
<sequence length="73" mass="7809">MSTATRTMGLESTSPSIIIGAAKNSSHKPNMSISFSKDVNWLKESCKLPRSPYPKSTLFGSIATTTGTSENNN</sequence>
<organism evidence="1 2">
    <name type="scientific">Basidiobolus ranarum</name>
    <dbReference type="NCBI Taxonomy" id="34480"/>
    <lineage>
        <taxon>Eukaryota</taxon>
        <taxon>Fungi</taxon>
        <taxon>Fungi incertae sedis</taxon>
        <taxon>Zoopagomycota</taxon>
        <taxon>Entomophthoromycotina</taxon>
        <taxon>Basidiobolomycetes</taxon>
        <taxon>Basidiobolales</taxon>
        <taxon>Basidiobolaceae</taxon>
        <taxon>Basidiobolus</taxon>
    </lineage>
</organism>
<evidence type="ECO:0000313" key="2">
    <source>
        <dbReference type="Proteomes" id="UP001479436"/>
    </source>
</evidence>
<accession>A0ABR2WWE6</accession>
<protein>
    <submittedName>
        <fullName evidence="1">Uncharacterized protein</fullName>
    </submittedName>
</protein>
<name>A0ABR2WWE6_9FUNG</name>
<keyword evidence="2" id="KW-1185">Reference proteome</keyword>
<proteinExistence type="predicted"/>